<dbReference type="Proteomes" id="UP000301870">
    <property type="component" value="Chromosome 11"/>
</dbReference>
<evidence type="ECO:0000256" key="7">
    <source>
        <dbReference type="SAM" id="Phobius"/>
    </source>
</evidence>
<dbReference type="PANTHER" id="PTHR12755">
    <property type="entry name" value="CLEAVAGE/POLYADENYLATION FACTOR IA SUBUNIT CLP1P"/>
    <property type="match status" value="1"/>
</dbReference>
<dbReference type="InterPro" id="IPR010655">
    <property type="entry name" value="Clp1_C"/>
</dbReference>
<dbReference type="InterPro" id="IPR027417">
    <property type="entry name" value="P-loop_NTPase"/>
</dbReference>
<evidence type="ECO:0000256" key="2">
    <source>
        <dbReference type="ARBA" id="ARBA00022664"/>
    </source>
</evidence>
<evidence type="ECO:0000259" key="8">
    <source>
        <dbReference type="Pfam" id="PF06807"/>
    </source>
</evidence>
<evidence type="ECO:0000256" key="6">
    <source>
        <dbReference type="HAMAP-Rule" id="MF_03035"/>
    </source>
</evidence>
<keyword evidence="7" id="KW-1133">Transmembrane helix</keyword>
<accession>A0A9J7DXC7</accession>
<dbReference type="InterPro" id="IPR032324">
    <property type="entry name" value="Clp1_N"/>
</dbReference>
<evidence type="ECO:0000256" key="4">
    <source>
        <dbReference type="ARBA" id="ARBA00022840"/>
    </source>
</evidence>
<dbReference type="InterPro" id="IPR028606">
    <property type="entry name" value="Clp1"/>
</dbReference>
<feature type="transmembrane region" description="Helical" evidence="7">
    <location>
        <begin position="378"/>
        <end position="396"/>
    </location>
</feature>
<dbReference type="Gene3D" id="3.40.50.300">
    <property type="entry name" value="P-loop containing nucleotide triphosphate hydrolases"/>
    <property type="match status" value="1"/>
</dbReference>
<feature type="domain" description="Clp1 C-terminal" evidence="8">
    <location>
        <begin position="308"/>
        <end position="385"/>
    </location>
</feature>
<feature type="transmembrane region" description="Helical" evidence="7">
    <location>
        <begin position="537"/>
        <end position="556"/>
    </location>
</feature>
<gene>
    <name evidence="12" type="primary">LOC111350434</name>
</gene>
<evidence type="ECO:0000313" key="12">
    <source>
        <dbReference type="RefSeq" id="XP_022817787.1"/>
    </source>
</evidence>
<dbReference type="GO" id="GO:0006388">
    <property type="term" value="P:tRNA splicing, via endonucleolytic cleavage and ligation"/>
    <property type="evidence" value="ECO:0007669"/>
    <property type="project" value="TreeGrafter"/>
</dbReference>
<keyword evidence="4 6" id="KW-0067">ATP-binding</keyword>
<dbReference type="InterPro" id="IPR038239">
    <property type="entry name" value="Clp1_N_sf"/>
</dbReference>
<keyword evidence="7" id="KW-0812">Transmembrane</keyword>
<feature type="domain" description="Clp1 P-loop" evidence="10">
    <location>
        <begin position="116"/>
        <end position="302"/>
    </location>
</feature>
<evidence type="ECO:0000259" key="10">
    <source>
        <dbReference type="Pfam" id="PF16575"/>
    </source>
</evidence>
<comment type="function">
    <text evidence="6">Required for endonucleolytic cleavage during polyadenylation-dependent pre-mRNA 3'-end formation.</text>
</comment>
<dbReference type="InterPro" id="IPR032319">
    <property type="entry name" value="CLP1_P"/>
</dbReference>
<reference evidence="12" key="1">
    <citation type="submission" date="2025-08" db="UniProtKB">
        <authorList>
            <consortium name="RefSeq"/>
        </authorList>
    </citation>
    <scope>IDENTIFICATION</scope>
    <source>
        <strain evidence="12">Ishihara</strain>
        <tissue evidence="12">Whole body</tissue>
    </source>
</reference>
<keyword evidence="7" id="KW-0472">Membrane</keyword>
<dbReference type="SUPFAM" id="SSF52540">
    <property type="entry name" value="P-loop containing nucleoside triphosphate hydrolases"/>
    <property type="match status" value="1"/>
</dbReference>
<feature type="transmembrane region" description="Helical" evidence="7">
    <location>
        <begin position="576"/>
        <end position="596"/>
    </location>
</feature>
<dbReference type="GeneID" id="111350434"/>
<comment type="subcellular location">
    <subcellularLocation>
        <location evidence="1 6">Nucleus</location>
    </subcellularLocation>
</comment>
<dbReference type="KEGG" id="sliu:111350434"/>
<keyword evidence="2 6" id="KW-0507">mRNA processing</keyword>
<dbReference type="FunFam" id="3.40.50.300:FF:000454">
    <property type="entry name" value="Protein CLP1 homolog"/>
    <property type="match status" value="1"/>
</dbReference>
<feature type="transmembrane region" description="Helical" evidence="7">
    <location>
        <begin position="416"/>
        <end position="436"/>
    </location>
</feature>
<dbReference type="GO" id="GO:0051731">
    <property type="term" value="F:polynucleotide 5'-hydroxyl-kinase activity"/>
    <property type="evidence" value="ECO:0007669"/>
    <property type="project" value="InterPro"/>
</dbReference>
<dbReference type="HAMAP" id="MF_03035">
    <property type="entry name" value="Clp1"/>
    <property type="match status" value="1"/>
</dbReference>
<evidence type="ECO:0000256" key="1">
    <source>
        <dbReference type="ARBA" id="ARBA00004123"/>
    </source>
</evidence>
<evidence type="ECO:0000313" key="11">
    <source>
        <dbReference type="Proteomes" id="UP000301870"/>
    </source>
</evidence>
<comment type="similarity">
    <text evidence="6">Belongs to the Clp1 family. Clp1 subfamily.</text>
</comment>
<dbReference type="InterPro" id="IPR045116">
    <property type="entry name" value="Clp1/Grc3"/>
</dbReference>
<keyword evidence="11" id="KW-1185">Reference proteome</keyword>
<dbReference type="RefSeq" id="XP_022817787.1">
    <property type="nucleotide sequence ID" value="XM_022962019.1"/>
</dbReference>
<dbReference type="CTD" id="36494"/>
<feature type="binding site" evidence="6">
    <location>
        <position position="16"/>
    </location>
    <ligand>
        <name>ATP</name>
        <dbReference type="ChEBI" id="CHEBI:30616"/>
    </ligand>
</feature>
<dbReference type="FunFam" id="2.60.120.1030:FF:000007">
    <property type="entry name" value="Protein CLP1 homolog"/>
    <property type="match status" value="1"/>
</dbReference>
<dbReference type="Gene3D" id="2.60.120.1030">
    <property type="entry name" value="Clp1, DNA binding domain"/>
    <property type="match status" value="1"/>
</dbReference>
<dbReference type="PANTHER" id="PTHR12755:SF6">
    <property type="entry name" value="POLYRIBONUCLEOTIDE 5'-HYDROXYL-KINASE CLP1"/>
    <property type="match status" value="1"/>
</dbReference>
<proteinExistence type="inferred from homology"/>
<feature type="transmembrane region" description="Helical" evidence="7">
    <location>
        <begin position="496"/>
        <end position="516"/>
    </location>
</feature>
<evidence type="ECO:0000256" key="3">
    <source>
        <dbReference type="ARBA" id="ARBA00022741"/>
    </source>
</evidence>
<evidence type="ECO:0000256" key="5">
    <source>
        <dbReference type="ARBA" id="ARBA00023242"/>
    </source>
</evidence>
<protein>
    <recommendedName>
        <fullName evidence="6">Protein CLP1 homolog</fullName>
    </recommendedName>
</protein>
<feature type="domain" description="Clp1 N-terminal" evidence="9">
    <location>
        <begin position="10"/>
        <end position="101"/>
    </location>
</feature>
<dbReference type="Pfam" id="PF06807">
    <property type="entry name" value="Clp1"/>
    <property type="match status" value="2"/>
</dbReference>
<feature type="binding site" evidence="6">
    <location>
        <begin position="119"/>
        <end position="124"/>
    </location>
    <ligand>
        <name>ATP</name>
        <dbReference type="ChEBI" id="CHEBI:30616"/>
    </ligand>
</feature>
<dbReference type="Gene3D" id="2.40.30.330">
    <property type="entry name" value="Pre-mRNA cleavage complex subunit Clp1, C-terminal domain"/>
    <property type="match status" value="2"/>
</dbReference>
<feature type="transmembrane region" description="Helical" evidence="7">
    <location>
        <begin position="457"/>
        <end position="476"/>
    </location>
</feature>
<feature type="domain" description="Clp1 C-terminal" evidence="8">
    <location>
        <begin position="596"/>
        <end position="658"/>
    </location>
</feature>
<dbReference type="CDD" id="cd01983">
    <property type="entry name" value="SIMIBI"/>
    <property type="match status" value="1"/>
</dbReference>
<dbReference type="Pfam" id="PF16575">
    <property type="entry name" value="CLP1_P"/>
    <property type="match status" value="1"/>
</dbReference>
<dbReference type="AlphaFoldDB" id="A0A9J7DXC7"/>
<dbReference type="GO" id="GO:0031124">
    <property type="term" value="P:mRNA 3'-end processing"/>
    <property type="evidence" value="ECO:0007669"/>
    <property type="project" value="UniProtKB-UniRule"/>
</dbReference>
<keyword evidence="5 6" id="KW-0539">Nucleus</keyword>
<sequence length="660" mass="72232">MTEVQLQEFKLEPDSELRFEVESKNEKVVLEVKSGYAELFGTELVKAKPYEFHTGAKVAVFTWHGCTVELRGKTEVSYVAKETPMVVYLNVHAALEQQRVAAEQESTRGPVTMVVGPGDVGKSTLTRILLNYAVRMGRRPIYVDLDVGQGHISVPGTIGALLVERPASIEEGFSQQAPLVYHFGHSSPGENLELYNTIVGRLAEVIAERCENNKKASTSGVIINTCGWIKGDGYKVLSHAAQAFEVDVILVLDNERLYNELKRDMPKFVKVVYLPKSGGVVERSSTQRAEARDARIREYFYGKRTPYYPHSFDVKFNDLKIYKVGAPSLPASCMPLGMRAADALTKVVQVSPSGALQHRVLAVSFAAGPHDDVLHSNLAGFVCVSVPSTIFIYIILQHRVLAVSFAAGPHDDVLHSNLAGFVCVSVPSTIFIYIILQHRVLAVSFAAGPHDDVLHSNLAGFVCVSVPSTIFIYIILQHRVLAVSFAAGPHDDVLHSNLAGFVCVSVPSTIFIYIILQHRVLAVSFAAGPHDDVLHSNLAGFVCVSVPSTIFIYIILQHRVLAVSFAAGPHDDVLHSNLAGFVCVSVPSTIFIYIILQHRVLAVSFAAGPHDDVLHSNLAGFVCVTAVDMDRQMLTILSPQPRPLPNTVLLLSELQYMDNH</sequence>
<dbReference type="GO" id="GO:0005849">
    <property type="term" value="C:mRNA cleavage factor complex"/>
    <property type="evidence" value="ECO:0007669"/>
    <property type="project" value="InterPro"/>
</dbReference>
<dbReference type="Pfam" id="PF16573">
    <property type="entry name" value="CLP1_N"/>
    <property type="match status" value="1"/>
</dbReference>
<feature type="binding site" evidence="6">
    <location>
        <position position="57"/>
    </location>
    <ligand>
        <name>ATP</name>
        <dbReference type="ChEBI" id="CHEBI:30616"/>
    </ligand>
</feature>
<evidence type="ECO:0000259" key="9">
    <source>
        <dbReference type="Pfam" id="PF16573"/>
    </source>
</evidence>
<dbReference type="GO" id="GO:0005524">
    <property type="term" value="F:ATP binding"/>
    <property type="evidence" value="ECO:0007669"/>
    <property type="project" value="UniProtKB-UniRule"/>
</dbReference>
<keyword evidence="3 6" id="KW-0547">Nucleotide-binding</keyword>
<organism evidence="11 12">
    <name type="scientific">Spodoptera litura</name>
    <name type="common">Asian cotton leafworm</name>
    <dbReference type="NCBI Taxonomy" id="69820"/>
    <lineage>
        <taxon>Eukaryota</taxon>
        <taxon>Metazoa</taxon>
        <taxon>Ecdysozoa</taxon>
        <taxon>Arthropoda</taxon>
        <taxon>Hexapoda</taxon>
        <taxon>Insecta</taxon>
        <taxon>Pterygota</taxon>
        <taxon>Neoptera</taxon>
        <taxon>Endopterygota</taxon>
        <taxon>Lepidoptera</taxon>
        <taxon>Glossata</taxon>
        <taxon>Ditrysia</taxon>
        <taxon>Noctuoidea</taxon>
        <taxon>Noctuidae</taxon>
        <taxon>Amphipyrinae</taxon>
        <taxon>Spodoptera</taxon>
    </lineage>
</organism>
<dbReference type="OrthoDB" id="258143at2759"/>
<name>A0A9J7DXC7_SPOLT</name>
<dbReference type="InterPro" id="IPR038238">
    <property type="entry name" value="Clp1_C_sf"/>
</dbReference>